<reference evidence="3" key="1">
    <citation type="submission" date="2016-12" db="EMBL/GenBank/DDBJ databases">
        <authorList>
            <person name="Brunel B."/>
        </authorList>
    </citation>
    <scope>NUCLEOTIDE SEQUENCE [LARGE SCALE GENOMIC DNA]</scope>
</reference>
<dbReference type="AlphaFoldDB" id="A0A2P9ACZ9"/>
<protein>
    <recommendedName>
        <fullName evidence="4">Twin-arginine translocation pathway signal</fullName>
    </recommendedName>
</protein>
<accession>A0A2P9ACZ9</accession>
<dbReference type="EMBL" id="FUIG01000013">
    <property type="protein sequence ID" value="SJM28995.1"/>
    <property type="molecule type" value="Genomic_DNA"/>
</dbReference>
<keyword evidence="1" id="KW-0732">Signal</keyword>
<gene>
    <name evidence="2" type="ORF">BQ8482_110925</name>
</gene>
<name>A0A2P9ACZ9_9HYPH</name>
<dbReference type="Proteomes" id="UP000245698">
    <property type="component" value="Unassembled WGS sequence"/>
</dbReference>
<feature type="signal peptide" evidence="1">
    <location>
        <begin position="1"/>
        <end position="49"/>
    </location>
</feature>
<feature type="chain" id="PRO_5017732590" description="Twin-arginine translocation pathway signal" evidence="1">
    <location>
        <begin position="50"/>
        <end position="126"/>
    </location>
</feature>
<keyword evidence="3" id="KW-1185">Reference proteome</keyword>
<organism evidence="2 3">
    <name type="scientific">Mesorhizobium delmotii</name>
    <dbReference type="NCBI Taxonomy" id="1631247"/>
    <lineage>
        <taxon>Bacteria</taxon>
        <taxon>Pseudomonadati</taxon>
        <taxon>Pseudomonadota</taxon>
        <taxon>Alphaproteobacteria</taxon>
        <taxon>Hyphomicrobiales</taxon>
        <taxon>Phyllobacteriaceae</taxon>
        <taxon>Mesorhizobium</taxon>
    </lineage>
</organism>
<evidence type="ECO:0000313" key="2">
    <source>
        <dbReference type="EMBL" id="SJM28995.1"/>
    </source>
</evidence>
<dbReference type="InterPro" id="IPR006311">
    <property type="entry name" value="TAT_signal"/>
</dbReference>
<proteinExistence type="predicted"/>
<evidence type="ECO:0000256" key="1">
    <source>
        <dbReference type="SAM" id="SignalP"/>
    </source>
</evidence>
<evidence type="ECO:0008006" key="4">
    <source>
        <dbReference type="Google" id="ProtNLM"/>
    </source>
</evidence>
<dbReference type="RefSeq" id="WP_208867596.1">
    <property type="nucleotide sequence ID" value="NZ_FUIG01000013.1"/>
</dbReference>
<evidence type="ECO:0000313" key="3">
    <source>
        <dbReference type="Proteomes" id="UP000245698"/>
    </source>
</evidence>
<dbReference type="PROSITE" id="PS51318">
    <property type="entry name" value="TAT"/>
    <property type="match status" value="1"/>
</dbReference>
<sequence length="126" mass="13608">MPNTTVRATAEGMPDINRRRLLLGLAATSTAAAAAAALAAASMIIDATAAPPVDVAIPATRKKTSLDAMLLDLPPEEAQRLRLEILAIIAAVKKMCARGDDFQTIRNFVRTRCEQNHMDWKRARGI</sequence>